<accession>M1WZT3</accession>
<dbReference type="InterPro" id="IPR005226">
    <property type="entry name" value="UPF0014_fam"/>
</dbReference>
<proteinExistence type="inferred from homology"/>
<evidence type="ECO:0000256" key="1">
    <source>
        <dbReference type="ARBA" id="ARBA00004141"/>
    </source>
</evidence>
<organism evidence="7 8">
    <name type="scientific">Richelia intracellularis HH01</name>
    <dbReference type="NCBI Taxonomy" id="1165094"/>
    <lineage>
        <taxon>Bacteria</taxon>
        <taxon>Bacillati</taxon>
        <taxon>Cyanobacteriota</taxon>
        <taxon>Cyanophyceae</taxon>
        <taxon>Nostocales</taxon>
        <taxon>Nostocaceae</taxon>
        <taxon>Richelia</taxon>
    </lineage>
</organism>
<name>M1WZT3_9NOST</name>
<dbReference type="AlphaFoldDB" id="M1WZT3"/>
<feature type="transmembrane region" description="Helical" evidence="6">
    <location>
        <begin position="228"/>
        <end position="254"/>
    </location>
</feature>
<evidence type="ECO:0000256" key="2">
    <source>
        <dbReference type="ARBA" id="ARBA00005268"/>
    </source>
</evidence>
<dbReference type="OrthoDB" id="9791807at2"/>
<gene>
    <name evidence="7" type="ORF">RINTHH_9130</name>
</gene>
<dbReference type="Proteomes" id="UP000053051">
    <property type="component" value="Unassembled WGS sequence"/>
</dbReference>
<sequence>MIEINHLNLIDLIAIIALISFTIVLCIWQGFGLGFAFAIAAAKSIIQLLILGYTLDFILALNNILAAVVILILMLTLCAITARNSITKKAPFILPLLWASMFMSTAGVLLYANFLIFQPKSWYVPQYIIPLGAMVLNSTMSTAILTGECLIRRMYSSQLEIETHLSLGANPQQATTSLRQEVTRTAFLPIINQMAVAGIFIPPGFMNGILISGVVQYSRPLQAASHQIVLLFMMATANLLTIVLLTQSLCYNLFNTEAQLK</sequence>
<feature type="transmembrane region" description="Helical" evidence="6">
    <location>
        <begin position="128"/>
        <end position="151"/>
    </location>
</feature>
<evidence type="ECO:0000256" key="4">
    <source>
        <dbReference type="ARBA" id="ARBA00022989"/>
    </source>
</evidence>
<evidence type="ECO:0000313" key="8">
    <source>
        <dbReference type="Proteomes" id="UP000053051"/>
    </source>
</evidence>
<evidence type="ECO:0000256" key="5">
    <source>
        <dbReference type="ARBA" id="ARBA00023136"/>
    </source>
</evidence>
<keyword evidence="3 6" id="KW-0812">Transmembrane</keyword>
<feature type="transmembrane region" description="Helical" evidence="6">
    <location>
        <begin position="92"/>
        <end position="116"/>
    </location>
</feature>
<feature type="transmembrane region" description="Helical" evidence="6">
    <location>
        <begin position="61"/>
        <end position="80"/>
    </location>
</feature>
<comment type="similarity">
    <text evidence="2">Belongs to the UPF0014 family.</text>
</comment>
<reference evidence="7 8" key="1">
    <citation type="submission" date="2012-05" db="EMBL/GenBank/DDBJ databases">
        <authorList>
            <person name="Hilton J."/>
        </authorList>
    </citation>
    <scope>NUCLEOTIDE SEQUENCE [LARGE SCALE GENOMIC DNA]</scope>
    <source>
        <strain evidence="7 8">HH01</strain>
    </source>
</reference>
<dbReference type="PANTHER" id="PTHR30028">
    <property type="entry name" value="UPF0014 INNER MEMBRANE PROTEIN YBBM-RELATED"/>
    <property type="match status" value="1"/>
</dbReference>
<protein>
    <submittedName>
        <fullName evidence="7">YbbM seven transmembrane helix protein</fullName>
    </submittedName>
</protein>
<comment type="subcellular location">
    <subcellularLocation>
        <location evidence="1">Membrane</location>
        <topology evidence="1">Multi-pass membrane protein</topology>
    </subcellularLocation>
</comment>
<dbReference type="Pfam" id="PF03649">
    <property type="entry name" value="UPF0014"/>
    <property type="match status" value="1"/>
</dbReference>
<reference evidence="8" key="2">
    <citation type="submission" date="2016-01" db="EMBL/GenBank/DDBJ databases">
        <title>Diatom-associated endosymboitic cyanobacterium lacks core nitrogen metabolism enzymes.</title>
        <authorList>
            <person name="Hilton J.A."/>
            <person name="Foster R.A."/>
            <person name="Tripp H.J."/>
            <person name="Carter B.J."/>
            <person name="Zehr J.P."/>
            <person name="Villareal T.A."/>
        </authorList>
    </citation>
    <scope>NUCLEOTIDE SEQUENCE [LARGE SCALE GENOMIC DNA]</scope>
    <source>
        <strain evidence="8">HH01</strain>
    </source>
</reference>
<comment type="caution">
    <text evidence="7">The sequence shown here is derived from an EMBL/GenBank/DDBJ whole genome shotgun (WGS) entry which is preliminary data.</text>
</comment>
<evidence type="ECO:0000256" key="6">
    <source>
        <dbReference type="SAM" id="Phobius"/>
    </source>
</evidence>
<feature type="transmembrane region" description="Helical" evidence="6">
    <location>
        <begin position="6"/>
        <end position="28"/>
    </location>
</feature>
<keyword evidence="8" id="KW-1185">Reference proteome</keyword>
<evidence type="ECO:0000313" key="7">
    <source>
        <dbReference type="EMBL" id="CCH67068.1"/>
    </source>
</evidence>
<dbReference type="RefSeq" id="WP_008233205.1">
    <property type="nucleotide sequence ID" value="NZ_CAIY01000033.1"/>
</dbReference>
<keyword evidence="4 6" id="KW-1133">Transmembrane helix</keyword>
<keyword evidence="5 6" id="KW-0472">Membrane</keyword>
<dbReference type="GO" id="GO:0005886">
    <property type="term" value="C:plasma membrane"/>
    <property type="evidence" value="ECO:0007669"/>
    <property type="project" value="TreeGrafter"/>
</dbReference>
<dbReference type="EMBL" id="CAIY01000033">
    <property type="protein sequence ID" value="CCH67068.1"/>
    <property type="molecule type" value="Genomic_DNA"/>
</dbReference>
<feature type="transmembrane region" description="Helical" evidence="6">
    <location>
        <begin position="194"/>
        <end position="216"/>
    </location>
</feature>
<dbReference type="PANTHER" id="PTHR30028:SF0">
    <property type="entry name" value="PROTEIN ALUMINUM SENSITIVE 3"/>
    <property type="match status" value="1"/>
</dbReference>
<evidence type="ECO:0000256" key="3">
    <source>
        <dbReference type="ARBA" id="ARBA00022692"/>
    </source>
</evidence>